<dbReference type="eggNOG" id="COG3156">
    <property type="taxonomic scope" value="Bacteria"/>
</dbReference>
<evidence type="ECO:0000313" key="14">
    <source>
        <dbReference type="EMBL" id="ADN74435.1"/>
    </source>
</evidence>
<evidence type="ECO:0000256" key="11">
    <source>
        <dbReference type="SAM" id="SignalP"/>
    </source>
</evidence>
<dbReference type="InterPro" id="IPR005628">
    <property type="entry name" value="GspK"/>
</dbReference>
<accession>E1SL41</accession>
<dbReference type="NCBIfam" id="NF037980">
    <property type="entry name" value="T2SS_GspK"/>
    <property type="match status" value="1"/>
</dbReference>
<keyword evidence="3 10" id="KW-0813">Transport</keyword>
<evidence type="ECO:0000256" key="4">
    <source>
        <dbReference type="ARBA" id="ARBA00022475"/>
    </source>
</evidence>
<evidence type="ECO:0000259" key="13">
    <source>
        <dbReference type="Pfam" id="PF21687"/>
    </source>
</evidence>
<dbReference type="InterPro" id="IPR045584">
    <property type="entry name" value="Pilin-like"/>
</dbReference>
<keyword evidence="15" id="KW-1185">Reference proteome</keyword>
<dbReference type="Gene3D" id="3.30.1300.30">
    <property type="entry name" value="GSPII I/J protein-like"/>
    <property type="match status" value="1"/>
</dbReference>
<evidence type="ECO:0000256" key="6">
    <source>
        <dbReference type="ARBA" id="ARBA00022692"/>
    </source>
</evidence>
<dbReference type="Proteomes" id="UP000006683">
    <property type="component" value="Chromosome"/>
</dbReference>
<gene>
    <name evidence="14" type="ordered locus">Fbal_0221</name>
</gene>
<dbReference type="GO" id="GO:0005886">
    <property type="term" value="C:plasma membrane"/>
    <property type="evidence" value="ECO:0007669"/>
    <property type="project" value="UniProtKB-SubCell"/>
</dbReference>
<dbReference type="InterPro" id="IPR049179">
    <property type="entry name" value="T2SSK_SAM-like_2nd"/>
</dbReference>
<evidence type="ECO:0000256" key="10">
    <source>
        <dbReference type="PIRNR" id="PIRNR002786"/>
    </source>
</evidence>
<feature type="signal peptide" evidence="11">
    <location>
        <begin position="1"/>
        <end position="24"/>
    </location>
</feature>
<reference evidence="14 15" key="1">
    <citation type="journal article" date="2010" name="Stand. Genomic Sci.">
        <title>Complete genome sequence of Ferrimonas balearica type strain (PAT).</title>
        <authorList>
            <person name="Nolan M."/>
            <person name="Sikorski J."/>
            <person name="Davenport K."/>
            <person name="Lucas S."/>
            <person name="Glavina Del Rio T."/>
            <person name="Tice H."/>
            <person name="Cheng J."/>
            <person name="Goodwin L."/>
            <person name="Pitluck S."/>
            <person name="Liolios K."/>
            <person name="Ivanova N."/>
            <person name="Mavromatis K."/>
            <person name="Ovchinnikova G."/>
            <person name="Pati A."/>
            <person name="Chen A."/>
            <person name="Palaniappan K."/>
            <person name="Land M."/>
            <person name="Hauser L."/>
            <person name="Chang Y."/>
            <person name="Jeffries C."/>
            <person name="Tapia R."/>
            <person name="Brettin T."/>
            <person name="Detter J."/>
            <person name="Han C."/>
            <person name="Yasawong M."/>
            <person name="Rohde M."/>
            <person name="Tindall B."/>
            <person name="Goker M."/>
            <person name="Woyke T."/>
            <person name="Bristow J."/>
            <person name="Eisen J."/>
            <person name="Markowitz V."/>
            <person name="Hugenholtz P."/>
            <person name="Kyrpides N."/>
            <person name="Klenk H."/>
            <person name="Lapidus A."/>
        </authorList>
    </citation>
    <scope>NUCLEOTIDE SEQUENCE [LARGE SCALE GENOMIC DNA]</scope>
    <source>
        <strain evidence="15">DSM 9799 / CCM 4581 / KCTC 23876 / PAT</strain>
    </source>
</reference>
<dbReference type="GeneID" id="67180459"/>
<evidence type="ECO:0000256" key="3">
    <source>
        <dbReference type="ARBA" id="ARBA00022448"/>
    </source>
</evidence>
<evidence type="ECO:0000256" key="1">
    <source>
        <dbReference type="ARBA" id="ARBA00004533"/>
    </source>
</evidence>
<dbReference type="SUPFAM" id="SSF158544">
    <property type="entry name" value="GspK insert domain-like"/>
    <property type="match status" value="2"/>
</dbReference>
<comment type="similarity">
    <text evidence="2 10">Belongs to the GSP K family.</text>
</comment>
<keyword evidence="6" id="KW-0812">Transmembrane</keyword>
<sequence>MRRSQSGMALLTVLLVLAVITALAAGMTQRSQMSVRRTTNMADFEQAYWYARSSEALAKRVLKQDFEDSDGTIHLQQYWATANVVYPVEHGQIAGTIDDMRTCFNLNALSQGLTEEERNRDPYQKPLAGRQFMAMLEALEIDNYYAEMVADRVRDFTDEDDRQDGTFGAEDAEYESRPVPYRTPNQLMAHHSELRAVLGVNKNLYRTLQDYVCAIPGEDTQQLNVNTLPVERAALLVGMLEGKISLSEAESVLQARPADGWDDVQKFWEEPAMQRLQVDAQAKSTLAVDSKYFRLRGAAKVENAVFRLESVMRRGGGDGLTVLTRQYGGQQ</sequence>
<keyword evidence="5 10" id="KW-0997">Cell inner membrane</keyword>
<dbReference type="Pfam" id="PF03934">
    <property type="entry name" value="T2SSK"/>
    <property type="match status" value="1"/>
</dbReference>
<dbReference type="STRING" id="550540.Fbal_0221"/>
<dbReference type="EMBL" id="CP002209">
    <property type="protein sequence ID" value="ADN74435.1"/>
    <property type="molecule type" value="Genomic_DNA"/>
</dbReference>
<keyword evidence="9 10" id="KW-0472">Membrane</keyword>
<evidence type="ECO:0000313" key="15">
    <source>
        <dbReference type="Proteomes" id="UP000006683"/>
    </source>
</evidence>
<dbReference type="HOGENOM" id="CLU_057294_0_0_6"/>
<keyword evidence="7" id="KW-0653">Protein transport</keyword>
<dbReference type="GO" id="GO:0009306">
    <property type="term" value="P:protein secretion"/>
    <property type="evidence" value="ECO:0007669"/>
    <property type="project" value="InterPro"/>
</dbReference>
<dbReference type="InterPro" id="IPR049031">
    <property type="entry name" value="T2SSK_SAM-like_1st"/>
</dbReference>
<protein>
    <recommendedName>
        <fullName evidence="10">Type II secretion system protein K</fullName>
    </recommendedName>
</protein>
<dbReference type="OrthoDB" id="9788973at2"/>
<dbReference type="Gene3D" id="1.10.40.60">
    <property type="entry name" value="EpsJ-like"/>
    <property type="match status" value="2"/>
</dbReference>
<keyword evidence="11" id="KW-0732">Signal</keyword>
<evidence type="ECO:0000256" key="5">
    <source>
        <dbReference type="ARBA" id="ARBA00022519"/>
    </source>
</evidence>
<evidence type="ECO:0000256" key="9">
    <source>
        <dbReference type="ARBA" id="ARBA00023136"/>
    </source>
</evidence>
<keyword evidence="8" id="KW-1133">Transmembrane helix</keyword>
<dbReference type="AlphaFoldDB" id="E1SL41"/>
<name>E1SL41_FERBD</name>
<comment type="subcellular location">
    <subcellularLocation>
        <location evidence="1 10">Cell inner membrane</location>
    </subcellularLocation>
</comment>
<dbReference type="KEGG" id="fbl:Fbal_0221"/>
<evidence type="ECO:0000259" key="12">
    <source>
        <dbReference type="Pfam" id="PF03934"/>
    </source>
</evidence>
<evidence type="ECO:0000256" key="7">
    <source>
        <dbReference type="ARBA" id="ARBA00022927"/>
    </source>
</evidence>
<dbReference type="PIRSF" id="PIRSF002786">
    <property type="entry name" value="XcpX"/>
    <property type="match status" value="1"/>
</dbReference>
<feature type="domain" description="T2SS protein K first SAM-like" evidence="13">
    <location>
        <begin position="102"/>
        <end position="216"/>
    </location>
</feature>
<dbReference type="PANTHER" id="PTHR38831">
    <property type="entry name" value="TYPE II SECRETION SYSTEM PROTEIN K"/>
    <property type="match status" value="1"/>
</dbReference>
<dbReference type="RefSeq" id="WP_013343741.1">
    <property type="nucleotide sequence ID" value="NC_014541.1"/>
</dbReference>
<evidence type="ECO:0000256" key="8">
    <source>
        <dbReference type="ARBA" id="ARBA00022989"/>
    </source>
</evidence>
<evidence type="ECO:0000256" key="2">
    <source>
        <dbReference type="ARBA" id="ARBA00007246"/>
    </source>
</evidence>
<feature type="domain" description="T2SS protein K second SAM-like" evidence="12">
    <location>
        <begin position="223"/>
        <end position="289"/>
    </location>
</feature>
<proteinExistence type="inferred from homology"/>
<dbReference type="InterPro" id="IPR038072">
    <property type="entry name" value="GspK_central_sf"/>
</dbReference>
<organism evidence="14 15">
    <name type="scientific">Ferrimonas balearica (strain DSM 9799 / CCM 4581 / KCTC 23876 / PAT)</name>
    <dbReference type="NCBI Taxonomy" id="550540"/>
    <lineage>
        <taxon>Bacteria</taxon>
        <taxon>Pseudomonadati</taxon>
        <taxon>Pseudomonadota</taxon>
        <taxon>Gammaproteobacteria</taxon>
        <taxon>Alteromonadales</taxon>
        <taxon>Ferrimonadaceae</taxon>
        <taxon>Ferrimonas</taxon>
    </lineage>
</organism>
<keyword evidence="4 10" id="KW-1003">Cell membrane</keyword>
<dbReference type="PANTHER" id="PTHR38831:SF1">
    <property type="entry name" value="TYPE II SECRETION SYSTEM PROTEIN K-RELATED"/>
    <property type="match status" value="1"/>
</dbReference>
<dbReference type="Pfam" id="PF21687">
    <property type="entry name" value="T2SSK_1st"/>
    <property type="match status" value="1"/>
</dbReference>
<dbReference type="SUPFAM" id="SSF54523">
    <property type="entry name" value="Pili subunits"/>
    <property type="match status" value="1"/>
</dbReference>
<feature type="chain" id="PRO_5003150933" description="Type II secretion system protein K" evidence="11">
    <location>
        <begin position="25"/>
        <end position="331"/>
    </location>
</feature>